<protein>
    <submittedName>
        <fullName evidence="2">TraI domain-containing protein</fullName>
    </submittedName>
</protein>
<evidence type="ECO:0000259" key="1">
    <source>
        <dbReference type="Pfam" id="PF07514"/>
    </source>
</evidence>
<organism evidence="2 3">
    <name type="scientific">Photobacterium damselae subsp. damselae</name>
    <name type="common">Listonella damsela</name>
    <dbReference type="NCBI Taxonomy" id="85581"/>
    <lineage>
        <taxon>Bacteria</taxon>
        <taxon>Pseudomonadati</taxon>
        <taxon>Pseudomonadota</taxon>
        <taxon>Gammaproteobacteria</taxon>
        <taxon>Vibrionales</taxon>
        <taxon>Vibrionaceae</taxon>
        <taxon>Photobacterium</taxon>
    </lineage>
</organism>
<feature type="domain" description="Uncharacterised" evidence="1">
    <location>
        <begin position="49"/>
        <end position="358"/>
    </location>
</feature>
<proteinExistence type="predicted"/>
<evidence type="ECO:0000313" key="3">
    <source>
        <dbReference type="Proteomes" id="UP000533429"/>
    </source>
</evidence>
<name>A0A850QWB0_PHODD</name>
<dbReference type="AlphaFoldDB" id="A0A850QWB0"/>
<dbReference type="InterPro" id="IPR011119">
    <property type="entry name" value="Unchr_helicase_relaxase_TraI"/>
</dbReference>
<dbReference type="EMBL" id="JABXOR010000670">
    <property type="protein sequence ID" value="NVP00678.1"/>
    <property type="molecule type" value="Genomic_DNA"/>
</dbReference>
<comment type="caution">
    <text evidence="2">The sequence shown here is derived from an EMBL/GenBank/DDBJ whole genome shotgun (WGS) entry which is preliminary data.</text>
</comment>
<gene>
    <name evidence="2" type="ORF">HWA77_10690</name>
</gene>
<accession>A0A850QWB0</accession>
<sequence length="635" mass="72379">MKLLSIITNLFGGSKKNDSPYVINHLNDDVIGYPPSPRGLPIVANETLLANLNKDIQRIRSEIGVNDADFEKYIYPAFRNLICFVHLVPASEYHHHSTGGGLVYHSLDVAKRCMRRSFNVQFPSINGTTADANLANSRWRIACVLAGLYHDVGKVVSDMEITDKTGVIKWDYYKGQTIFEWALENNIDRYFIKWVSNRHGNHKITSTAFLQKLIPAEFFSWIDEHIDGKAINNQLLNGIMAEKENQIISSIVIKADADSVRQDHITKRTHLSNEAIRVPLYELIFDTIKYLTLGGHFKINTKGYEIWNLDSGFYISWNAALESNIYKELDLLGIEYPKDPDVLAGILHEHGYIQSNNNDKGNDFYFKIKPEIFGKKNIELKVVKLSQPAMLNINFDSLPKLKDLLFEQQQSQENDNKKIAGVGEAISNDKAIQPKHDSINEQKEHTDKVIEKKDSNIETIVKPISIPTTDKIVVDAKTVDVEQAKSIELHHDTVLLQETESLPEEDVSLSVPEFALDSISRLVRLYGKPAQIMEIETSTNPKVQATTTNINNEQIKEDEPQLEVKNEPLIEEIHFSREMIEAAMNEYCSRNLEINKSGIFELESSDIQNIIDSNIGIEYEHLFNFINANRFYQFI</sequence>
<dbReference type="NCBIfam" id="NF041494">
    <property type="entry name" value="MobH"/>
    <property type="match status" value="1"/>
</dbReference>
<evidence type="ECO:0000313" key="2">
    <source>
        <dbReference type="EMBL" id="NVP00678.1"/>
    </source>
</evidence>
<reference evidence="2 3" key="1">
    <citation type="submission" date="2020-06" db="EMBL/GenBank/DDBJ databases">
        <title>Photobacterium damselae subsp. damselae comparative genomics.</title>
        <authorList>
            <person name="Osorio C.R."/>
        </authorList>
    </citation>
    <scope>NUCLEOTIDE SEQUENCE [LARGE SCALE GENOMIC DNA]</scope>
    <source>
        <strain evidence="2 3">TW250/03</strain>
    </source>
</reference>
<dbReference type="Gene3D" id="1.10.3210.40">
    <property type="match status" value="1"/>
</dbReference>
<dbReference type="Proteomes" id="UP000533429">
    <property type="component" value="Unassembled WGS sequence"/>
</dbReference>
<dbReference type="Pfam" id="PF07514">
    <property type="entry name" value="TraI_2"/>
    <property type="match status" value="1"/>
</dbReference>